<dbReference type="GO" id="GO:0004888">
    <property type="term" value="F:transmembrane signaling receptor activity"/>
    <property type="evidence" value="ECO:0000318"/>
    <property type="project" value="GO_Central"/>
</dbReference>
<dbReference type="eggNOG" id="ENOG502S23V">
    <property type="taxonomic scope" value="Eukaryota"/>
</dbReference>
<keyword evidence="8 11" id="KW-1015">Disulfide bond</keyword>
<dbReference type="InterPro" id="IPR000742">
    <property type="entry name" value="EGF"/>
</dbReference>
<dbReference type="FunFam" id="3.10.100.10:FF:000001">
    <property type="entry name" value="Hyaluronan proteoglycan link protein 1"/>
    <property type="match status" value="1"/>
</dbReference>
<dbReference type="GO" id="GO:0005540">
    <property type="term" value="F:hyaluronic acid binding"/>
    <property type="evidence" value="ECO:0007669"/>
    <property type="project" value="InterPro"/>
</dbReference>
<feature type="signal peptide" evidence="13">
    <location>
        <begin position="1"/>
        <end position="22"/>
    </location>
</feature>
<dbReference type="PROSITE" id="PS50041">
    <property type="entry name" value="C_TYPE_LECTIN_2"/>
    <property type="match status" value="1"/>
</dbReference>
<dbReference type="SMART" id="SM00034">
    <property type="entry name" value="CLECT"/>
    <property type="match status" value="1"/>
</dbReference>
<dbReference type="Gene3D" id="2.10.25.10">
    <property type="entry name" value="Laminin"/>
    <property type="match status" value="1"/>
</dbReference>
<dbReference type="SUPFAM" id="SSF56436">
    <property type="entry name" value="C-type lectin-like"/>
    <property type="match status" value="2"/>
</dbReference>
<sequence length="727" mass="81785">MRPLFVLVFANVLLLLFRCYNSEYQVINFMGINNTALVGYIIDVFHAKDVMSCKFRCAAFHGCKSVNVGKKERNDTLFTCEINNSTHLEQKFALRHRARFAYHGLADPCFSSPCLNGGTCTADYSSWSYRCNCGLEIRVVPFLNANCAVDPDLVGDYKGKGTYNKVFYLSGEKSRLLNFTEAERMCQFRHGHMASREQLTEAWKTGYHLCRWGWLTDVSGGYPIQTPTSNCGGADGVPRVESWSVNGDITFDAFCYRQTDDCNEENWVQNGRSCYRFFLDLQVRWAEASRVCHMHDAGLGIFKSPEKLLFVRHHVTESKPSVDSLLVGLKEVDSSWEWLDGGSVNPNLWNITAPGAQGPLGAVAMETGRLRDIYFPISMFNELSSAIPDVKKSEQDPVLKENANVPNGMLSIRIFGVSNIHLSKEIAAESFGLYVNITVGAMSKSTSVQPYGKKRKVIWDEVRNFSILVPNKISNCLNRVKIAVIGFDQEMPRPKYRLMGKIELHLHKIIKKQWTMETFEMQNKETKHSGDISVEFAFAYGNFGYGFSDQLESSRSKALVEQSAFPKLDPLGTTFNKLSVLAIPRKVPHPKYIPFVTKVINLEPEMSPTYALRTINQDVFKKRPVLDQKLTRLKQLCTEYSIQSSRTKRVAFLKKLIADKESLHTLDEVEEGEDKQDEFSSNGSGGGTIGESGKLPMLTNVAFLAGAPCEMLALTCVLERLFFAVCA</sequence>
<dbReference type="InterPro" id="IPR001304">
    <property type="entry name" value="C-type_lectin-like"/>
</dbReference>
<dbReference type="InterPro" id="IPR000538">
    <property type="entry name" value="Link_dom"/>
</dbReference>
<dbReference type="GO" id="GO:0007155">
    <property type="term" value="P:cell adhesion"/>
    <property type="evidence" value="ECO:0007669"/>
    <property type="project" value="InterPro"/>
</dbReference>
<dbReference type="InterPro" id="IPR000008">
    <property type="entry name" value="C2_dom"/>
</dbReference>
<keyword evidence="6" id="KW-1133">Transmembrane helix</keyword>
<dbReference type="PANTHER" id="PTHR10225">
    <property type="entry name" value="HYALURONAN RECEPTOR"/>
    <property type="match status" value="1"/>
</dbReference>
<dbReference type="EMBL" id="DS469509">
    <property type="protein sequence ID" value="EDO49511.1"/>
    <property type="molecule type" value="Genomic_DNA"/>
</dbReference>
<dbReference type="Gene3D" id="3.10.100.10">
    <property type="entry name" value="Mannose-Binding Protein A, subunit A"/>
    <property type="match status" value="2"/>
</dbReference>
<dbReference type="InParanoid" id="A7RGE0"/>
<evidence type="ECO:0000256" key="3">
    <source>
        <dbReference type="ARBA" id="ARBA00022692"/>
    </source>
</evidence>
<evidence type="ECO:0000259" key="17">
    <source>
        <dbReference type="PROSITE" id="PS50963"/>
    </source>
</evidence>
<feature type="domain" description="C-type lectin" evidence="16">
    <location>
        <begin position="270"/>
        <end position="372"/>
    </location>
</feature>
<evidence type="ECO:0000256" key="12">
    <source>
        <dbReference type="SAM" id="MobiDB-lite"/>
    </source>
</evidence>
<dbReference type="Gene3D" id="2.60.40.150">
    <property type="entry name" value="C2 domain"/>
    <property type="match status" value="1"/>
</dbReference>
<evidence type="ECO:0000256" key="8">
    <source>
        <dbReference type="ARBA" id="ARBA00023157"/>
    </source>
</evidence>
<evidence type="ECO:0008006" key="20">
    <source>
        <dbReference type="Google" id="ProtNLM"/>
    </source>
</evidence>
<evidence type="ECO:0000259" key="16">
    <source>
        <dbReference type="PROSITE" id="PS50041"/>
    </source>
</evidence>
<comment type="subcellular location">
    <subcellularLocation>
        <location evidence="1">Membrane</location>
        <topology evidence="1">Single-pass membrane protein</topology>
    </subcellularLocation>
</comment>
<dbReference type="Proteomes" id="UP000001593">
    <property type="component" value="Unassembled WGS sequence"/>
</dbReference>
<dbReference type="Pfam" id="PF15729">
    <property type="entry name" value="CTSRT"/>
    <property type="match status" value="1"/>
</dbReference>
<dbReference type="InterPro" id="IPR035892">
    <property type="entry name" value="C2_domain_sf"/>
</dbReference>
<evidence type="ECO:0000313" key="18">
    <source>
        <dbReference type="EMBL" id="EDO49511.1"/>
    </source>
</evidence>
<keyword evidence="3" id="KW-0812">Transmembrane</keyword>
<keyword evidence="5" id="KW-0654">Proteoglycan</keyword>
<dbReference type="AlphaFoldDB" id="A7RGE0"/>
<dbReference type="InterPro" id="IPR043210">
    <property type="entry name" value="CD44_antigen-like"/>
</dbReference>
<dbReference type="PROSITE" id="PS50963">
    <property type="entry name" value="LINK_2"/>
    <property type="match status" value="1"/>
</dbReference>
<evidence type="ECO:0000313" key="19">
    <source>
        <dbReference type="Proteomes" id="UP000001593"/>
    </source>
</evidence>
<keyword evidence="7" id="KW-0472">Membrane</keyword>
<protein>
    <recommendedName>
        <fullName evidence="20">C-type lectin domain-containing protein</fullName>
    </recommendedName>
</protein>
<gene>
    <name evidence="18" type="ORF">NEMVEDRAFT_v1g196789</name>
</gene>
<evidence type="ECO:0000256" key="7">
    <source>
        <dbReference type="ARBA" id="ARBA00023136"/>
    </source>
</evidence>
<feature type="domain" description="EGF-like" evidence="15">
    <location>
        <begin position="105"/>
        <end position="148"/>
    </location>
</feature>
<keyword evidence="19" id="KW-1185">Reference proteome</keyword>
<evidence type="ECO:0000259" key="15">
    <source>
        <dbReference type="PROSITE" id="PS50026"/>
    </source>
</evidence>
<evidence type="ECO:0000256" key="9">
    <source>
        <dbReference type="ARBA" id="ARBA00023170"/>
    </source>
</evidence>
<evidence type="ECO:0000256" key="11">
    <source>
        <dbReference type="PROSITE-ProRule" id="PRU00076"/>
    </source>
</evidence>
<reference evidence="18 19" key="1">
    <citation type="journal article" date="2007" name="Science">
        <title>Sea anemone genome reveals ancestral eumetazoan gene repertoire and genomic organization.</title>
        <authorList>
            <person name="Putnam N.H."/>
            <person name="Srivastava M."/>
            <person name="Hellsten U."/>
            <person name="Dirks B."/>
            <person name="Chapman J."/>
            <person name="Salamov A."/>
            <person name="Terry A."/>
            <person name="Shapiro H."/>
            <person name="Lindquist E."/>
            <person name="Kapitonov V.V."/>
            <person name="Jurka J."/>
            <person name="Genikhovich G."/>
            <person name="Grigoriev I.V."/>
            <person name="Lucas S.M."/>
            <person name="Steele R.E."/>
            <person name="Finnerty J.R."/>
            <person name="Technau U."/>
            <person name="Martindale M.Q."/>
            <person name="Rokhsar D.S."/>
        </authorList>
    </citation>
    <scope>NUCLEOTIDE SEQUENCE [LARGE SCALE GENOMIC DNA]</scope>
    <source>
        <strain evidence="19">CH2 X CH6</strain>
    </source>
</reference>
<dbReference type="InterPro" id="IPR016187">
    <property type="entry name" value="CTDL_fold"/>
</dbReference>
<comment type="caution">
    <text evidence="11">Lacks conserved residue(s) required for the propagation of feature annotation.</text>
</comment>
<feature type="region of interest" description="Disordered" evidence="12">
    <location>
        <begin position="667"/>
        <end position="691"/>
    </location>
</feature>
<evidence type="ECO:0000256" key="2">
    <source>
        <dbReference type="ARBA" id="ARBA00006373"/>
    </source>
</evidence>
<evidence type="ECO:0000256" key="6">
    <source>
        <dbReference type="ARBA" id="ARBA00022989"/>
    </source>
</evidence>
<dbReference type="PRINTS" id="PR01265">
    <property type="entry name" value="LINKMODULE"/>
</dbReference>
<evidence type="ECO:0000256" key="13">
    <source>
        <dbReference type="SAM" id="SignalP"/>
    </source>
</evidence>
<feature type="chain" id="PRO_5002714192" description="C-type lectin domain-containing protein" evidence="13">
    <location>
        <begin position="23"/>
        <end position="727"/>
    </location>
</feature>
<dbReference type="InterPro" id="IPR016186">
    <property type="entry name" value="C-type_lectin-like/link_sf"/>
</dbReference>
<keyword evidence="10" id="KW-0325">Glycoprotein</keyword>
<dbReference type="HOGENOM" id="CLU_380985_0_0_1"/>
<feature type="disulfide bond" evidence="11">
    <location>
        <begin position="114"/>
        <end position="131"/>
    </location>
</feature>
<dbReference type="InterPro" id="IPR048363">
    <property type="entry name" value="CTSRT_C2"/>
</dbReference>
<name>A7RGE0_NEMVE</name>
<dbReference type="PROSITE" id="PS50026">
    <property type="entry name" value="EGF_3"/>
    <property type="match status" value="1"/>
</dbReference>
<dbReference type="PROSITE" id="PS01241">
    <property type="entry name" value="LINK_1"/>
    <property type="match status" value="1"/>
</dbReference>
<dbReference type="SUPFAM" id="SSF49562">
    <property type="entry name" value="C2 domain (Calcium/lipid-binding domain, CaLB)"/>
    <property type="match status" value="1"/>
</dbReference>
<organism evidence="18 19">
    <name type="scientific">Nematostella vectensis</name>
    <name type="common">Starlet sea anemone</name>
    <dbReference type="NCBI Taxonomy" id="45351"/>
    <lineage>
        <taxon>Eukaryota</taxon>
        <taxon>Metazoa</taxon>
        <taxon>Cnidaria</taxon>
        <taxon>Anthozoa</taxon>
        <taxon>Hexacorallia</taxon>
        <taxon>Actiniaria</taxon>
        <taxon>Edwardsiidae</taxon>
        <taxon>Nematostella</taxon>
    </lineage>
</organism>
<feature type="domain" description="Link" evidence="17">
    <location>
        <begin position="165"/>
        <end position="257"/>
    </location>
</feature>
<evidence type="ECO:0000259" key="14">
    <source>
        <dbReference type="PROSITE" id="PS50004"/>
    </source>
</evidence>
<dbReference type="CDD" id="cd00037">
    <property type="entry name" value="CLECT"/>
    <property type="match status" value="1"/>
</dbReference>
<proteinExistence type="inferred from homology"/>
<dbReference type="SMART" id="SM00445">
    <property type="entry name" value="LINK"/>
    <property type="match status" value="1"/>
</dbReference>
<feature type="domain" description="C2" evidence="14">
    <location>
        <begin position="391"/>
        <end position="519"/>
    </location>
</feature>
<evidence type="ECO:0000256" key="1">
    <source>
        <dbReference type="ARBA" id="ARBA00004167"/>
    </source>
</evidence>
<evidence type="ECO:0000256" key="5">
    <source>
        <dbReference type="ARBA" id="ARBA00022974"/>
    </source>
</evidence>
<evidence type="ECO:0000256" key="10">
    <source>
        <dbReference type="ARBA" id="ARBA00023180"/>
    </source>
</evidence>
<dbReference type="GO" id="GO:0005886">
    <property type="term" value="C:plasma membrane"/>
    <property type="evidence" value="ECO:0000318"/>
    <property type="project" value="GO_Central"/>
</dbReference>
<evidence type="ECO:0000256" key="4">
    <source>
        <dbReference type="ARBA" id="ARBA00022729"/>
    </source>
</evidence>
<comment type="similarity">
    <text evidence="2">Belongs to the EGF domain peptide family.</text>
</comment>
<keyword evidence="9" id="KW-0675">Receptor</keyword>
<keyword evidence="11" id="KW-0245">EGF-like domain</keyword>
<keyword evidence="4 13" id="KW-0732">Signal</keyword>
<dbReference type="PANTHER" id="PTHR10225:SF5">
    <property type="entry name" value="C-TYPE LECTIN DOMAIN-CONTAINING PROTEIN"/>
    <property type="match status" value="1"/>
</dbReference>
<dbReference type="Pfam" id="PF00193">
    <property type="entry name" value="Xlink"/>
    <property type="match status" value="1"/>
</dbReference>
<dbReference type="SUPFAM" id="SSF57196">
    <property type="entry name" value="EGF/Laminin"/>
    <property type="match status" value="1"/>
</dbReference>
<dbReference type="PROSITE" id="PS50004">
    <property type="entry name" value="C2"/>
    <property type="match status" value="1"/>
</dbReference>
<accession>A7RGE0</accession>